<dbReference type="AlphaFoldDB" id="A0A3P7EI65"/>
<dbReference type="EMBL" id="UYWW01012891">
    <property type="protein sequence ID" value="VDM22571.1"/>
    <property type="molecule type" value="Genomic_DNA"/>
</dbReference>
<proteinExistence type="predicted"/>
<evidence type="ECO:0000313" key="2">
    <source>
        <dbReference type="Proteomes" id="UP000270924"/>
    </source>
</evidence>
<protein>
    <submittedName>
        <fullName evidence="1">Uncharacterized protein</fullName>
    </submittedName>
</protein>
<dbReference type="Proteomes" id="UP000270924">
    <property type="component" value="Unassembled WGS sequence"/>
</dbReference>
<sequence length="119" mass="13812">MKLTHIVHLFSAGIHSTSEYTHSIELFADTVKRSCNLNEKFRKQTFKCCTFTSRTETVPMVVFRHILFRNYANVKRITANEREEEEAIEQKAGVYVGRSSEVQLSFKLIIDQRIALVND</sequence>
<organism evidence="1 2">
    <name type="scientific">Wuchereria bancrofti</name>
    <dbReference type="NCBI Taxonomy" id="6293"/>
    <lineage>
        <taxon>Eukaryota</taxon>
        <taxon>Metazoa</taxon>
        <taxon>Ecdysozoa</taxon>
        <taxon>Nematoda</taxon>
        <taxon>Chromadorea</taxon>
        <taxon>Rhabditida</taxon>
        <taxon>Spirurina</taxon>
        <taxon>Spiruromorpha</taxon>
        <taxon>Filarioidea</taxon>
        <taxon>Onchocercidae</taxon>
        <taxon>Wuchereria</taxon>
    </lineage>
</organism>
<reference evidence="1 2" key="1">
    <citation type="submission" date="2018-11" db="EMBL/GenBank/DDBJ databases">
        <authorList>
            <consortium name="Pathogen Informatics"/>
        </authorList>
    </citation>
    <scope>NUCLEOTIDE SEQUENCE [LARGE SCALE GENOMIC DNA]</scope>
</reference>
<keyword evidence="2" id="KW-1185">Reference proteome</keyword>
<gene>
    <name evidence="1" type="ORF">WBA_LOCUS12549</name>
</gene>
<accession>A0A3P7EI65</accession>
<name>A0A3P7EI65_WUCBA</name>
<dbReference type="InParanoid" id="A0A3P7EI65"/>
<evidence type="ECO:0000313" key="1">
    <source>
        <dbReference type="EMBL" id="VDM22571.1"/>
    </source>
</evidence>